<evidence type="ECO:0000313" key="3">
    <source>
        <dbReference type="Proteomes" id="UP000594454"/>
    </source>
</evidence>
<proteinExistence type="predicted"/>
<feature type="compositionally biased region" description="Basic and acidic residues" evidence="1">
    <location>
        <begin position="131"/>
        <end position="145"/>
    </location>
</feature>
<feature type="region of interest" description="Disordered" evidence="1">
    <location>
        <begin position="120"/>
        <end position="145"/>
    </location>
</feature>
<gene>
    <name evidence="2" type="ORF">HERILL_LOCUS10976</name>
</gene>
<reference evidence="2 3" key="1">
    <citation type="submission" date="2020-11" db="EMBL/GenBank/DDBJ databases">
        <authorList>
            <person name="Wallbank WR R."/>
            <person name="Pardo Diaz C."/>
            <person name="Kozak K."/>
            <person name="Martin S."/>
            <person name="Jiggins C."/>
            <person name="Moest M."/>
            <person name="Warren A I."/>
            <person name="Generalovic N T."/>
            <person name="Byers J.R.P. K."/>
            <person name="Montejo-Kovacevich G."/>
            <person name="Yen C E."/>
        </authorList>
    </citation>
    <scope>NUCLEOTIDE SEQUENCE [LARGE SCALE GENOMIC DNA]</scope>
</reference>
<sequence length="145" mass="16436">MHFMLDLNEQMFNCGVISDDSSFSKLAYSGLYSTPLLKLEVCSRKTLQRQEHTNRHFADEEKNNFNAFINPALCPNCHTPLCLIRMAQNMSCSSDNTPRMHAHSQSKYCIPSALSEKTSSIGDKLGLKNGKYKDKRAEKANKKNE</sequence>
<dbReference type="InParanoid" id="A0A7R8UXE6"/>
<keyword evidence="3" id="KW-1185">Reference proteome</keyword>
<protein>
    <submittedName>
        <fullName evidence="2">Uncharacterized protein</fullName>
    </submittedName>
</protein>
<dbReference type="AlphaFoldDB" id="A0A7R8UXE6"/>
<organism evidence="2 3">
    <name type="scientific">Hermetia illucens</name>
    <name type="common">Black soldier fly</name>
    <dbReference type="NCBI Taxonomy" id="343691"/>
    <lineage>
        <taxon>Eukaryota</taxon>
        <taxon>Metazoa</taxon>
        <taxon>Ecdysozoa</taxon>
        <taxon>Arthropoda</taxon>
        <taxon>Hexapoda</taxon>
        <taxon>Insecta</taxon>
        <taxon>Pterygota</taxon>
        <taxon>Neoptera</taxon>
        <taxon>Endopterygota</taxon>
        <taxon>Diptera</taxon>
        <taxon>Brachycera</taxon>
        <taxon>Stratiomyomorpha</taxon>
        <taxon>Stratiomyidae</taxon>
        <taxon>Hermetiinae</taxon>
        <taxon>Hermetia</taxon>
    </lineage>
</organism>
<dbReference type="Proteomes" id="UP000594454">
    <property type="component" value="Chromosome 4"/>
</dbReference>
<dbReference type="EMBL" id="LR899012">
    <property type="protein sequence ID" value="CAD7088341.1"/>
    <property type="molecule type" value="Genomic_DNA"/>
</dbReference>
<accession>A0A7R8UXE6</accession>
<name>A0A7R8UXE6_HERIL</name>
<evidence type="ECO:0000256" key="1">
    <source>
        <dbReference type="SAM" id="MobiDB-lite"/>
    </source>
</evidence>
<evidence type="ECO:0000313" key="2">
    <source>
        <dbReference type="EMBL" id="CAD7088341.1"/>
    </source>
</evidence>